<name>A0A2Z7DDV1_9LAMI</name>
<reference evidence="2 3" key="1">
    <citation type="journal article" date="2015" name="Proc. Natl. Acad. Sci. U.S.A.">
        <title>The resurrection genome of Boea hygrometrica: A blueprint for survival of dehydration.</title>
        <authorList>
            <person name="Xiao L."/>
            <person name="Yang G."/>
            <person name="Zhang L."/>
            <person name="Yang X."/>
            <person name="Zhao S."/>
            <person name="Ji Z."/>
            <person name="Zhou Q."/>
            <person name="Hu M."/>
            <person name="Wang Y."/>
            <person name="Chen M."/>
            <person name="Xu Y."/>
            <person name="Jin H."/>
            <person name="Xiao X."/>
            <person name="Hu G."/>
            <person name="Bao F."/>
            <person name="Hu Y."/>
            <person name="Wan P."/>
            <person name="Li L."/>
            <person name="Deng X."/>
            <person name="Kuang T."/>
            <person name="Xiang C."/>
            <person name="Zhu J.K."/>
            <person name="Oliver M.J."/>
            <person name="He Y."/>
        </authorList>
    </citation>
    <scope>NUCLEOTIDE SEQUENCE [LARGE SCALE GENOMIC DNA]</scope>
    <source>
        <strain evidence="3">cv. XS01</strain>
    </source>
</reference>
<dbReference type="EMBL" id="KQ988510">
    <property type="protein sequence ID" value="KZV55542.1"/>
    <property type="molecule type" value="Genomic_DNA"/>
</dbReference>
<keyword evidence="3" id="KW-1185">Reference proteome</keyword>
<protein>
    <submittedName>
        <fullName evidence="2">Uridine-cytidine kinase C-like</fullName>
    </submittedName>
</protein>
<evidence type="ECO:0000313" key="2">
    <source>
        <dbReference type="EMBL" id="KZV55542.1"/>
    </source>
</evidence>
<sequence length="630" mass="71863">MTASLFVNEMQVDFASVVAMENTEMARMFKTLEETWIKGKLALTKDVFAQTFGLPIERMASFLYIPNQTAVEMRGRFSGSDVPFREPNKKKEMKIEYSEKFDLMVAITAGLKVNWAQVLFQVLTAMVNNPTRQSQGFAVQLSVLLERLVKADLGESVKLHPQKVLTNKSVHTYIKKNMGVVPAGETSKVSGATASEQQSNADGPQALPKEPEKAGVEKPKKKKEKRHESAQQAQQSQTYTGKSFYPPIEIREINWVTYFLPKIDPADKGKGVLPYLDRPNLVEEHYLLVIQDIRDRAECQLQIYDQWHKFRTGYRLSKIPSMKLVDVIIQSKLQCSAEEVEKIIVSLDSKLLSMDSKIASDLDFIKLQLPELVNHLKELVMPKRGKDQAADREKDRAIKERDEQAEVKRDDGFEPSQAPHSLNRQRFRPRVKPFKSSGSSSSGSDSSSGVSSRAVIYGQWVAGIRVRSVMECKVLAISMCKLDTLRRRVLPWEIALIYSSRVLLDILHGDRLPLLNPNDQFLVRVPRLETPLQAQSFYTSLESSRGRTEEIKEKLRDLSVVIFRPHELRFRYHSILEPLLLFCRELLALSYWPRPEWSSECVLLPAMSLVEVLGKICSRYESKLIFTALR</sequence>
<feature type="region of interest" description="Disordered" evidence="1">
    <location>
        <begin position="185"/>
        <end position="239"/>
    </location>
</feature>
<accession>A0A2Z7DDV1</accession>
<feature type="compositionally biased region" description="Low complexity" evidence="1">
    <location>
        <begin position="436"/>
        <end position="450"/>
    </location>
</feature>
<gene>
    <name evidence="2" type="ORF">F511_38469</name>
</gene>
<evidence type="ECO:0000256" key="1">
    <source>
        <dbReference type="SAM" id="MobiDB-lite"/>
    </source>
</evidence>
<dbReference type="GO" id="GO:0016301">
    <property type="term" value="F:kinase activity"/>
    <property type="evidence" value="ECO:0007669"/>
    <property type="project" value="UniProtKB-KW"/>
</dbReference>
<proteinExistence type="predicted"/>
<evidence type="ECO:0000313" key="3">
    <source>
        <dbReference type="Proteomes" id="UP000250235"/>
    </source>
</evidence>
<keyword evidence="2" id="KW-0808">Transferase</keyword>
<keyword evidence="2" id="KW-0418">Kinase</keyword>
<feature type="region of interest" description="Disordered" evidence="1">
    <location>
        <begin position="383"/>
        <end position="450"/>
    </location>
</feature>
<dbReference type="Proteomes" id="UP000250235">
    <property type="component" value="Unassembled WGS sequence"/>
</dbReference>
<feature type="compositionally biased region" description="Basic and acidic residues" evidence="1">
    <location>
        <begin position="209"/>
        <end position="218"/>
    </location>
</feature>
<organism evidence="2 3">
    <name type="scientific">Dorcoceras hygrometricum</name>
    <dbReference type="NCBI Taxonomy" id="472368"/>
    <lineage>
        <taxon>Eukaryota</taxon>
        <taxon>Viridiplantae</taxon>
        <taxon>Streptophyta</taxon>
        <taxon>Embryophyta</taxon>
        <taxon>Tracheophyta</taxon>
        <taxon>Spermatophyta</taxon>
        <taxon>Magnoliopsida</taxon>
        <taxon>eudicotyledons</taxon>
        <taxon>Gunneridae</taxon>
        <taxon>Pentapetalae</taxon>
        <taxon>asterids</taxon>
        <taxon>lamiids</taxon>
        <taxon>Lamiales</taxon>
        <taxon>Gesneriaceae</taxon>
        <taxon>Didymocarpoideae</taxon>
        <taxon>Trichosporeae</taxon>
        <taxon>Loxocarpinae</taxon>
        <taxon>Dorcoceras</taxon>
    </lineage>
</organism>
<feature type="compositionally biased region" description="Polar residues" evidence="1">
    <location>
        <begin position="187"/>
        <end position="202"/>
    </location>
</feature>
<feature type="compositionally biased region" description="Basic and acidic residues" evidence="1">
    <location>
        <begin position="383"/>
        <end position="412"/>
    </location>
</feature>
<feature type="compositionally biased region" description="Basic residues" evidence="1">
    <location>
        <begin position="423"/>
        <end position="433"/>
    </location>
</feature>
<dbReference type="AlphaFoldDB" id="A0A2Z7DDV1"/>